<dbReference type="InterPro" id="IPR017451">
    <property type="entry name" value="F-box-assoc_interact_dom"/>
</dbReference>
<dbReference type="OrthoDB" id="605328at2759"/>
<name>A0A2C9UII5_MANES</name>
<dbReference type="Gene3D" id="1.20.1280.50">
    <property type="match status" value="1"/>
</dbReference>
<dbReference type="AlphaFoldDB" id="A0A2C9UII5"/>
<dbReference type="InterPro" id="IPR001810">
    <property type="entry name" value="F-box_dom"/>
</dbReference>
<dbReference type="PANTHER" id="PTHR35546">
    <property type="entry name" value="F-BOX PROTEIN INTERACTION DOMAIN PROTEIN-RELATED"/>
    <property type="match status" value="1"/>
</dbReference>
<accession>A0A2C9UII5</accession>
<dbReference type="STRING" id="3983.A0A2C9UII5"/>
<reference evidence="2" key="1">
    <citation type="submission" date="2016-02" db="EMBL/GenBank/DDBJ databases">
        <title>WGS assembly of Manihot esculenta.</title>
        <authorList>
            <person name="Bredeson J.V."/>
            <person name="Prochnik S.E."/>
            <person name="Lyons J.B."/>
            <person name="Schmutz J."/>
            <person name="Grimwood J."/>
            <person name="Vrebalov J."/>
            <person name="Bart R.S."/>
            <person name="Amuge T."/>
            <person name="Ferguson M.E."/>
            <person name="Green R."/>
            <person name="Putnam N."/>
            <person name="Stites J."/>
            <person name="Rounsley S."/>
            <person name="Rokhsar D.S."/>
        </authorList>
    </citation>
    <scope>NUCLEOTIDE SEQUENCE [LARGE SCALE GENOMIC DNA]</scope>
    <source>
        <tissue evidence="2">Leaf</tissue>
    </source>
</reference>
<feature type="domain" description="F-box" evidence="1">
    <location>
        <begin position="26"/>
        <end position="66"/>
    </location>
</feature>
<dbReference type="PANTHER" id="PTHR35546:SF25">
    <property type="entry name" value="F-BOX DOMAIN-CONTAINING PROTEIN"/>
    <property type="match status" value="1"/>
</dbReference>
<dbReference type="InterPro" id="IPR036047">
    <property type="entry name" value="F-box-like_dom_sf"/>
</dbReference>
<protein>
    <recommendedName>
        <fullName evidence="1">F-box domain-containing protein</fullName>
    </recommendedName>
</protein>
<dbReference type="SMART" id="SM00256">
    <property type="entry name" value="FBOX"/>
    <property type="match status" value="1"/>
</dbReference>
<dbReference type="NCBIfam" id="TIGR01640">
    <property type="entry name" value="F_box_assoc_1"/>
    <property type="match status" value="1"/>
</dbReference>
<dbReference type="Pfam" id="PF08268">
    <property type="entry name" value="FBA_3"/>
    <property type="match status" value="1"/>
</dbReference>
<organism evidence="2">
    <name type="scientific">Manihot esculenta</name>
    <name type="common">Cassava</name>
    <name type="synonym">Jatropha manihot</name>
    <dbReference type="NCBI Taxonomy" id="3983"/>
    <lineage>
        <taxon>Eukaryota</taxon>
        <taxon>Viridiplantae</taxon>
        <taxon>Streptophyta</taxon>
        <taxon>Embryophyta</taxon>
        <taxon>Tracheophyta</taxon>
        <taxon>Spermatophyta</taxon>
        <taxon>Magnoliopsida</taxon>
        <taxon>eudicotyledons</taxon>
        <taxon>Gunneridae</taxon>
        <taxon>Pentapetalae</taxon>
        <taxon>rosids</taxon>
        <taxon>fabids</taxon>
        <taxon>Malpighiales</taxon>
        <taxon>Euphorbiaceae</taxon>
        <taxon>Crotonoideae</taxon>
        <taxon>Manihoteae</taxon>
        <taxon>Manihot</taxon>
    </lineage>
</organism>
<gene>
    <name evidence="2" type="ORF">MANES_14G038100</name>
</gene>
<dbReference type="CDD" id="cd22157">
    <property type="entry name" value="F-box_AtFBW1-like"/>
    <property type="match status" value="1"/>
</dbReference>
<proteinExistence type="predicted"/>
<dbReference type="SUPFAM" id="SSF81383">
    <property type="entry name" value="F-box domain"/>
    <property type="match status" value="1"/>
</dbReference>
<evidence type="ECO:0000313" key="2">
    <source>
        <dbReference type="EMBL" id="OAY30529.1"/>
    </source>
</evidence>
<dbReference type="Pfam" id="PF00646">
    <property type="entry name" value="F-box"/>
    <property type="match status" value="1"/>
</dbReference>
<dbReference type="EMBL" id="CM004400">
    <property type="protein sequence ID" value="OAY30529.1"/>
    <property type="molecule type" value="Genomic_DNA"/>
</dbReference>
<sequence>MSSPKRIRIKIIFPSLRSLSAETIANNDDLLTQILLRLPVKSLLRFKCVSKRWLSLISNPLFYFRLNPSNSPCALLAQRSLVNFEFDFIELDSNHSNPPFNTLNFFNHTSVIEVIQSSNGLLLCGSFCRYSRKQRYYICNPTTKQWKLLPPLTQVGETAGLYLAFDPKKSPYYKVICVHQDDISEPEYRILTYSPEIGQWRASSTATFNLPFDVGFYGGVFWNGSVHWYTDSGPSVRFDVEQEKIEEMPMPPTPDDWYRRRVKYFNESKGHLLLIEIYTPPSTQFNVCEMKRDYSGWDVKYRVNLEGVVSAFPGMIRSYLDHYALNYYIFQIQSIIMGESDDEDYMVLHIPALFLKYNFKDGSFKKLCDFDPFCKDASNFVYCNAYEYIESLACV</sequence>
<dbReference type="OMA" id="FFAEINH"/>
<evidence type="ECO:0000259" key="1">
    <source>
        <dbReference type="SMART" id="SM00256"/>
    </source>
</evidence>
<dbReference type="InterPro" id="IPR055290">
    <property type="entry name" value="At3g26010-like"/>
</dbReference>
<dbReference type="InterPro" id="IPR013187">
    <property type="entry name" value="F-box-assoc_dom_typ3"/>
</dbReference>